<accession>A0A1R4GB83</accession>
<name>A0A1R4GB83_9MICO</name>
<dbReference type="Gene3D" id="3.30.300.30">
    <property type="match status" value="1"/>
</dbReference>
<dbReference type="OrthoDB" id="9803968at2"/>
<keyword evidence="4" id="KW-0436">Ligase</keyword>
<dbReference type="RefSeq" id="WP_086992502.1">
    <property type="nucleotide sequence ID" value="NZ_FUHU01000043.1"/>
</dbReference>
<keyword evidence="5" id="KW-1185">Reference proteome</keyword>
<evidence type="ECO:0000259" key="2">
    <source>
        <dbReference type="Pfam" id="PF00501"/>
    </source>
</evidence>
<dbReference type="EC" id="6.2.1.3" evidence="4"/>
<dbReference type="PROSITE" id="PS00455">
    <property type="entry name" value="AMP_BINDING"/>
    <property type="match status" value="1"/>
</dbReference>
<reference evidence="4 5" key="1">
    <citation type="submission" date="2017-02" db="EMBL/GenBank/DDBJ databases">
        <authorList>
            <person name="Peterson S.W."/>
        </authorList>
    </citation>
    <scope>NUCLEOTIDE SEQUENCE [LARGE SCALE GENOMIC DNA]</scope>
    <source>
        <strain evidence="4 5">LMG 22410</strain>
    </source>
</reference>
<proteinExistence type="predicted"/>
<dbReference type="AlphaFoldDB" id="A0A1R4GB83"/>
<dbReference type="InterPro" id="IPR045851">
    <property type="entry name" value="AMP-bd_C_sf"/>
</dbReference>
<protein>
    <submittedName>
        <fullName evidence="4">Long-chain-fatty-acid--CoA ligase</fullName>
        <ecNumber evidence="4">6.2.1.3</ecNumber>
    </submittedName>
</protein>
<dbReference type="InterPro" id="IPR050237">
    <property type="entry name" value="ATP-dep_AMP-bd_enzyme"/>
</dbReference>
<dbReference type="PANTHER" id="PTHR43767:SF1">
    <property type="entry name" value="NONRIBOSOMAL PEPTIDE SYNTHASE PES1 (EUROFUNG)-RELATED"/>
    <property type="match status" value="1"/>
</dbReference>
<dbReference type="GO" id="GO:0004467">
    <property type="term" value="F:long-chain fatty acid-CoA ligase activity"/>
    <property type="evidence" value="ECO:0007669"/>
    <property type="project" value="UniProtKB-EC"/>
</dbReference>
<organism evidence="4 5">
    <name type="scientific">Agrococcus casei LMG 22410</name>
    <dbReference type="NCBI Taxonomy" id="1255656"/>
    <lineage>
        <taxon>Bacteria</taxon>
        <taxon>Bacillati</taxon>
        <taxon>Actinomycetota</taxon>
        <taxon>Actinomycetes</taxon>
        <taxon>Micrococcales</taxon>
        <taxon>Microbacteriaceae</taxon>
        <taxon>Agrococcus</taxon>
    </lineage>
</organism>
<dbReference type="InterPro" id="IPR042099">
    <property type="entry name" value="ANL_N_sf"/>
</dbReference>
<evidence type="ECO:0000313" key="4">
    <source>
        <dbReference type="EMBL" id="SJM65426.1"/>
    </source>
</evidence>
<dbReference type="InterPro" id="IPR000873">
    <property type="entry name" value="AMP-dep_synth/lig_dom"/>
</dbReference>
<dbReference type="Proteomes" id="UP000195787">
    <property type="component" value="Unassembled WGS sequence"/>
</dbReference>
<evidence type="ECO:0000256" key="1">
    <source>
        <dbReference type="SAM" id="MobiDB-lite"/>
    </source>
</evidence>
<feature type="domain" description="AMP-binding enzyme C-terminal" evidence="3">
    <location>
        <begin position="421"/>
        <end position="494"/>
    </location>
</feature>
<dbReference type="Pfam" id="PF13193">
    <property type="entry name" value="AMP-binding_C"/>
    <property type="match status" value="1"/>
</dbReference>
<feature type="region of interest" description="Disordered" evidence="1">
    <location>
        <begin position="500"/>
        <end position="523"/>
    </location>
</feature>
<dbReference type="InterPro" id="IPR020845">
    <property type="entry name" value="AMP-binding_CS"/>
</dbReference>
<dbReference type="InterPro" id="IPR025110">
    <property type="entry name" value="AMP-bd_C"/>
</dbReference>
<dbReference type="GeneID" id="303173634"/>
<gene>
    <name evidence="4" type="ORF">CZ674_10485</name>
</gene>
<sequence length="523" mass="56797">MPAPATPSLHAALRPQQVLDEYPTVKELLERSVDSNPEVIYGVDWTGRALNRAGLFDKVLEMQTSLEQTGITPGTRVAVALANSLEHIAIVFAVIRIGAIWVPLNTKLKGEALQHQLRDSGAAYVLVHPDSPISVEVESSTTVTLTIAPGIAAIRLAGAEGESAPAEEISAETIAIMYTSGTTGPAKGAQVTNTMLIASVVGAVATTDAEDGDVFYVWEPLIHIGGAQLLLLPLIKDVRLALSERLSVRKFWHEVSAFGATHIHHLGGVLQMLLSAEPSPIEREHGARITWGAGATSQIWDDIVQRFGLKIHECYGSTETSSIVTVNKTGASDGIGQPLPWFETRIKGDSADEGELIIRPERPDLITPGYLNRPDATRESHQDGWWHSGDLVRRADDGNHHFLGRTNDSIRIRGENVSAWQVESVFGAHPEIDQCAAVGVDAQIGEQEILLFVIPVEGAEPDPAQLVEWAKSRMPQFQLPRYVRFMNELPLTPSRRVAKKQLPRDVEGAVDVGGGGRIRTRQP</sequence>
<feature type="domain" description="AMP-dependent synthetase/ligase" evidence="2">
    <location>
        <begin position="32"/>
        <end position="370"/>
    </location>
</feature>
<dbReference type="EMBL" id="FUHU01000043">
    <property type="protein sequence ID" value="SJM65426.1"/>
    <property type="molecule type" value="Genomic_DNA"/>
</dbReference>
<dbReference type="Pfam" id="PF00501">
    <property type="entry name" value="AMP-binding"/>
    <property type="match status" value="1"/>
</dbReference>
<evidence type="ECO:0000259" key="3">
    <source>
        <dbReference type="Pfam" id="PF13193"/>
    </source>
</evidence>
<evidence type="ECO:0000313" key="5">
    <source>
        <dbReference type="Proteomes" id="UP000195787"/>
    </source>
</evidence>
<dbReference type="SUPFAM" id="SSF56801">
    <property type="entry name" value="Acetyl-CoA synthetase-like"/>
    <property type="match status" value="1"/>
</dbReference>
<dbReference type="Gene3D" id="3.40.50.12780">
    <property type="entry name" value="N-terminal domain of ligase-like"/>
    <property type="match status" value="1"/>
</dbReference>
<dbReference type="PANTHER" id="PTHR43767">
    <property type="entry name" value="LONG-CHAIN-FATTY-ACID--COA LIGASE"/>
    <property type="match status" value="1"/>
</dbReference>